<comment type="caution">
    <text evidence="1">The sequence shown here is derived from an EMBL/GenBank/DDBJ whole genome shotgun (WGS) entry which is preliminary data.</text>
</comment>
<proteinExistence type="predicted"/>
<dbReference type="AlphaFoldDB" id="I4EMA0"/>
<keyword evidence="2" id="KW-1185">Reference proteome</keyword>
<gene>
    <name evidence="1" type="ORF">NITHO_5780004</name>
</gene>
<protein>
    <submittedName>
        <fullName evidence="1">Uncharacterized protein</fullName>
    </submittedName>
</protein>
<evidence type="ECO:0000313" key="2">
    <source>
        <dbReference type="Proteomes" id="UP000004221"/>
    </source>
</evidence>
<sequence>MVQWYHSRMKWLSTYFFGLLPQSFTDHLTDSQEAILCTSFGRKKTKPLNYTSTLRSRTHFEGSRVL</sequence>
<name>I4EMA0_9BACT</name>
<evidence type="ECO:0000313" key="1">
    <source>
        <dbReference type="EMBL" id="CCF85813.1"/>
    </source>
</evidence>
<dbReference type="Proteomes" id="UP000004221">
    <property type="component" value="Unassembled WGS sequence"/>
</dbReference>
<organism evidence="1 2">
    <name type="scientific">Nitrolancea hollandica Lb</name>
    <dbReference type="NCBI Taxonomy" id="1129897"/>
    <lineage>
        <taxon>Bacteria</taxon>
        <taxon>Pseudomonadati</taxon>
        <taxon>Thermomicrobiota</taxon>
        <taxon>Thermomicrobia</taxon>
        <taxon>Sphaerobacterales</taxon>
        <taxon>Sphaerobacterineae</taxon>
        <taxon>Sphaerobacteraceae</taxon>
        <taxon>Nitrolancea</taxon>
    </lineage>
</organism>
<dbReference type="EMBL" id="CAGS01000532">
    <property type="protein sequence ID" value="CCF85813.1"/>
    <property type="molecule type" value="Genomic_DNA"/>
</dbReference>
<reference evidence="1 2" key="1">
    <citation type="journal article" date="2012" name="ISME J.">
        <title>Nitrification expanded: discovery, physiology and genomics of a nitrite-oxidizing bacterium from the phylum Chloroflexi.</title>
        <authorList>
            <person name="Sorokin D.Y."/>
            <person name="Lucker S."/>
            <person name="Vejmelkova D."/>
            <person name="Kostrikina N.A."/>
            <person name="Kleerebezem R."/>
            <person name="Rijpstra W.I."/>
            <person name="Damste J.S."/>
            <person name="Le Paslier D."/>
            <person name="Muyzer G."/>
            <person name="Wagner M."/>
            <person name="van Loosdrecht M.C."/>
            <person name="Daims H."/>
        </authorList>
    </citation>
    <scope>NUCLEOTIDE SEQUENCE [LARGE SCALE GENOMIC DNA]</scope>
    <source>
        <strain evidence="2">none</strain>
    </source>
</reference>
<accession>I4EMA0</accession>